<evidence type="ECO:0000313" key="2">
    <source>
        <dbReference type="EMBL" id="SKB80354.1"/>
    </source>
</evidence>
<evidence type="ECO:0000313" key="3">
    <source>
        <dbReference type="Proteomes" id="UP000190852"/>
    </source>
</evidence>
<proteinExistence type="predicted"/>
<dbReference type="EMBL" id="FUYQ01000024">
    <property type="protein sequence ID" value="SKB80354.1"/>
    <property type="molecule type" value="Genomic_DNA"/>
</dbReference>
<sequence>MHLQTYKRIQIMNELKKKRSRFKELIETYCGANPYNFDLFLANVRKDEYALSVILEIMGYINDPAYFNNKEQMVFKNKFKSYFLPRLHTMHKEWDKNYHYENFMLELNEHSCRKNRDEKNRLLARECFLIIYGLSMARIIKFSSKRHFLKCICKLLKINYRLQSIQNEYNLTDKFAVINAYESVIKKIKEHSQ</sequence>
<gene>
    <name evidence="2" type="ORF">SAMN05660349_02846</name>
</gene>
<dbReference type="Proteomes" id="UP000190852">
    <property type="component" value="Unassembled WGS sequence"/>
</dbReference>
<evidence type="ECO:0000256" key="1">
    <source>
        <dbReference type="SAM" id="Phobius"/>
    </source>
</evidence>
<keyword evidence="1" id="KW-1133">Transmembrane helix</keyword>
<keyword evidence="1" id="KW-0812">Transmembrane</keyword>
<name>A0A1T5E8P5_9BACT</name>
<keyword evidence="1" id="KW-0472">Membrane</keyword>
<accession>A0A1T5E8P5</accession>
<reference evidence="3" key="1">
    <citation type="submission" date="2017-02" db="EMBL/GenBank/DDBJ databases">
        <authorList>
            <person name="Varghese N."/>
            <person name="Submissions S."/>
        </authorList>
    </citation>
    <scope>NUCLEOTIDE SEQUENCE [LARGE SCALE GENOMIC DNA]</scope>
    <source>
        <strain evidence="3">DSM 24967</strain>
    </source>
</reference>
<feature type="transmembrane region" description="Helical" evidence="1">
    <location>
        <begin position="122"/>
        <end position="140"/>
    </location>
</feature>
<protein>
    <submittedName>
        <fullName evidence="2">Uncharacterized protein</fullName>
    </submittedName>
</protein>
<dbReference type="AlphaFoldDB" id="A0A1T5E8P5"/>
<organism evidence="2 3">
    <name type="scientific">Parabacteroides chartae</name>
    <dbReference type="NCBI Taxonomy" id="1037355"/>
    <lineage>
        <taxon>Bacteria</taxon>
        <taxon>Pseudomonadati</taxon>
        <taxon>Bacteroidota</taxon>
        <taxon>Bacteroidia</taxon>
        <taxon>Bacteroidales</taxon>
        <taxon>Tannerellaceae</taxon>
        <taxon>Parabacteroides</taxon>
    </lineage>
</organism>
<keyword evidence="3" id="KW-1185">Reference proteome</keyword>